<dbReference type="PANTHER" id="PTHR33420">
    <property type="entry name" value="FIMBRIAL SUBUNIT ELFA-RELATED"/>
    <property type="match status" value="1"/>
</dbReference>
<dbReference type="GO" id="GO:0043709">
    <property type="term" value="P:cell adhesion involved in single-species biofilm formation"/>
    <property type="evidence" value="ECO:0007669"/>
    <property type="project" value="TreeGrafter"/>
</dbReference>
<dbReference type="EMBL" id="CP061801">
    <property type="protein sequence ID" value="QPJ99574.1"/>
    <property type="molecule type" value="Genomic_DNA"/>
</dbReference>
<reference evidence="7" key="1">
    <citation type="submission" date="2020-09" db="EMBL/GenBank/DDBJ databases">
        <title>First Report of a novel Colistin-Resistant species of Enterobacter cloacae complex Producing MCR-5 isolated from hospital sewage water.</title>
        <authorList>
            <person name="Zhou K."/>
        </authorList>
    </citation>
    <scope>NUCLEOTIDE SEQUENCE [LARGE SCALE GENOMIC DNA]</scope>
    <source>
        <strain evidence="7">HSW1412</strain>
    </source>
</reference>
<dbReference type="GO" id="GO:0009289">
    <property type="term" value="C:pilus"/>
    <property type="evidence" value="ECO:0007669"/>
    <property type="project" value="UniProtKB-SubCell"/>
</dbReference>
<evidence type="ECO:0000313" key="7">
    <source>
        <dbReference type="EMBL" id="QPJ99574.1"/>
    </source>
</evidence>
<dbReference type="InterPro" id="IPR008966">
    <property type="entry name" value="Adhesion_dom_sf"/>
</dbReference>
<evidence type="ECO:0000259" key="6">
    <source>
        <dbReference type="Pfam" id="PF00419"/>
    </source>
</evidence>
<name>A0A7T0GZY1_9ENTR</name>
<keyword evidence="4" id="KW-0281">Fimbrium</keyword>
<accession>A0A7T0GZY1</accession>
<dbReference type="SUPFAM" id="SSF49401">
    <property type="entry name" value="Bacterial adhesins"/>
    <property type="match status" value="1"/>
</dbReference>
<dbReference type="InterPro" id="IPR036937">
    <property type="entry name" value="Adhesion_dom_fimbrial_sf"/>
</dbReference>
<evidence type="ECO:0000256" key="1">
    <source>
        <dbReference type="ARBA" id="ARBA00004561"/>
    </source>
</evidence>
<feature type="domain" description="Fimbrial-type adhesion" evidence="6">
    <location>
        <begin position="42"/>
        <end position="198"/>
    </location>
</feature>
<evidence type="ECO:0000256" key="2">
    <source>
        <dbReference type="ARBA" id="ARBA00006671"/>
    </source>
</evidence>
<comment type="similarity">
    <text evidence="2">Belongs to the fimbrial protein family.</text>
</comment>
<sequence length="198" mass="21397">MSPVICDKTLRCTLAIAFIFYLPVPQAADHWQVDGEHGELHAQGQLFEGACHLDMISSRQLVALGTISRANLLNVGNEAEPVNFHIRMVRCQRTGGHQSSQHTGADTWTSIEPVVTLTFSGVADATTPALLAVTPANGLALKLSDSRGRLVRLNERGEPQVITAVTGVLDYTVTPIRTGEDLTSGDFQAVANFEVNYE</sequence>
<dbReference type="InterPro" id="IPR050263">
    <property type="entry name" value="Bact_Fimbrial_Adh_Pro"/>
</dbReference>
<dbReference type="Pfam" id="PF00419">
    <property type="entry name" value="Fimbrial"/>
    <property type="match status" value="1"/>
</dbReference>
<evidence type="ECO:0000256" key="5">
    <source>
        <dbReference type="SAM" id="SignalP"/>
    </source>
</evidence>
<keyword evidence="3 5" id="KW-0732">Signal</keyword>
<evidence type="ECO:0000256" key="3">
    <source>
        <dbReference type="ARBA" id="ARBA00022729"/>
    </source>
</evidence>
<protein>
    <submittedName>
        <fullName evidence="7">Type 1 fimbrial protein</fullName>
    </submittedName>
</protein>
<dbReference type="PANTHER" id="PTHR33420:SF3">
    <property type="entry name" value="FIMBRIAL SUBUNIT ELFA"/>
    <property type="match status" value="1"/>
</dbReference>
<dbReference type="InterPro" id="IPR000259">
    <property type="entry name" value="Adhesion_dom_fimbrial"/>
</dbReference>
<feature type="chain" id="PRO_5032894606" evidence="5">
    <location>
        <begin position="28"/>
        <end position="198"/>
    </location>
</feature>
<proteinExistence type="inferred from homology"/>
<feature type="signal peptide" evidence="5">
    <location>
        <begin position="1"/>
        <end position="27"/>
    </location>
</feature>
<gene>
    <name evidence="7" type="ORF">IDM36_16945</name>
</gene>
<comment type="subcellular location">
    <subcellularLocation>
        <location evidence="1">Fimbrium</location>
    </subcellularLocation>
</comment>
<evidence type="ECO:0000256" key="4">
    <source>
        <dbReference type="ARBA" id="ARBA00023263"/>
    </source>
</evidence>
<dbReference type="Gene3D" id="2.60.40.1090">
    <property type="entry name" value="Fimbrial-type adhesion domain"/>
    <property type="match status" value="1"/>
</dbReference>
<dbReference type="AlphaFoldDB" id="A0A7T0GZY1"/>
<organism evidence="7">
    <name type="scientific">Enterobacter mori</name>
    <dbReference type="NCBI Taxonomy" id="539813"/>
    <lineage>
        <taxon>Bacteria</taxon>
        <taxon>Pseudomonadati</taxon>
        <taxon>Pseudomonadota</taxon>
        <taxon>Gammaproteobacteria</taxon>
        <taxon>Enterobacterales</taxon>
        <taxon>Enterobacteriaceae</taxon>
        <taxon>Enterobacter</taxon>
    </lineage>
</organism>